<dbReference type="PANTHER" id="PTHR47981:SF39">
    <property type="entry name" value="RAS-RELATED PROTEIN RAB"/>
    <property type="match status" value="1"/>
</dbReference>
<keyword evidence="8" id="KW-1185">Reference proteome</keyword>
<comment type="function">
    <text evidence="6">The small GTPases Rab are key regulators in vesicle trafficking.</text>
</comment>
<keyword evidence="5 6" id="KW-0636">Prenylation</keyword>
<evidence type="ECO:0000256" key="2">
    <source>
        <dbReference type="ARBA" id="ARBA00022741"/>
    </source>
</evidence>
<dbReference type="InterPro" id="IPR005225">
    <property type="entry name" value="Small_GTP-bd"/>
</dbReference>
<dbReference type="PROSITE" id="PS51421">
    <property type="entry name" value="RAS"/>
    <property type="match status" value="1"/>
</dbReference>
<dbReference type="PANTHER" id="PTHR47981">
    <property type="entry name" value="RAB FAMILY"/>
    <property type="match status" value="1"/>
</dbReference>
<dbReference type="PROSITE" id="PS51417">
    <property type="entry name" value="ARF"/>
    <property type="match status" value="1"/>
</dbReference>
<keyword evidence="2 6" id="KW-0547">Nucleotide-binding</keyword>
<organism evidence="7 8">
    <name type="scientific">Anaeramoeba flamelloides</name>
    <dbReference type="NCBI Taxonomy" id="1746091"/>
    <lineage>
        <taxon>Eukaryota</taxon>
        <taxon>Metamonada</taxon>
        <taxon>Anaeramoebidae</taxon>
        <taxon>Anaeramoeba</taxon>
    </lineage>
</organism>
<comment type="similarity">
    <text evidence="1 6">Belongs to the small GTPase superfamily. Rab family.</text>
</comment>
<dbReference type="SMART" id="SM00175">
    <property type="entry name" value="RAB"/>
    <property type="match status" value="1"/>
</dbReference>
<dbReference type="EMBL" id="JAOAOG010000098">
    <property type="protein sequence ID" value="KAJ6249556.1"/>
    <property type="molecule type" value="Genomic_DNA"/>
</dbReference>
<name>A0ABQ8YY53_9EUKA</name>
<evidence type="ECO:0000256" key="6">
    <source>
        <dbReference type="RuleBase" id="RU367128"/>
    </source>
</evidence>
<evidence type="ECO:0000256" key="1">
    <source>
        <dbReference type="ARBA" id="ARBA00006270"/>
    </source>
</evidence>
<gene>
    <name evidence="7" type="ORF">M0813_16977</name>
</gene>
<evidence type="ECO:0000256" key="3">
    <source>
        <dbReference type="ARBA" id="ARBA00023134"/>
    </source>
</evidence>
<proteinExistence type="inferred from homology"/>
<dbReference type="InterPro" id="IPR027417">
    <property type="entry name" value="P-loop_NTPase"/>
</dbReference>
<dbReference type="Gene3D" id="3.40.50.300">
    <property type="entry name" value="P-loop containing nucleotide triphosphate hydrolases"/>
    <property type="match status" value="1"/>
</dbReference>
<accession>A0ABQ8YY53</accession>
<dbReference type="PROSITE" id="PS51419">
    <property type="entry name" value="RAB"/>
    <property type="match status" value="1"/>
</dbReference>
<sequence length="219" mass="25307">MSEQNVENERRLKFIVVGDMGAGKTSIIQRYTNDVFSNSYKATIGVDFFMKDLTRENETVKLQLWDIAGQEMFRHMTRVYYKDSIGALLVFDVDSRSSFEVINEWKKDIDEKVRTNTNSPIPVILCANKIDLIDEESSWNKTKKEMDNICEEQGYIGWFETSAKTGQNVSESVEFLLDYILKNKIEKANSSTKKDQKIENLGEFEEISNEDRKKDSGCC</sequence>
<dbReference type="PRINTS" id="PR00449">
    <property type="entry name" value="RASTRNSFRMNG"/>
</dbReference>
<keyword evidence="3 6" id="KW-0342">GTP-binding</keyword>
<evidence type="ECO:0000256" key="4">
    <source>
        <dbReference type="ARBA" id="ARBA00023288"/>
    </source>
</evidence>
<dbReference type="InterPro" id="IPR001806">
    <property type="entry name" value="Small_GTPase"/>
</dbReference>
<keyword evidence="4 6" id="KW-0449">Lipoprotein</keyword>
<dbReference type="SUPFAM" id="SSF52540">
    <property type="entry name" value="P-loop containing nucleoside triphosphate hydrolases"/>
    <property type="match status" value="1"/>
</dbReference>
<protein>
    <recommendedName>
        <fullName evidence="6">Ras-related protein Rab</fullName>
    </recommendedName>
</protein>
<dbReference type="SMART" id="SM00174">
    <property type="entry name" value="RHO"/>
    <property type="match status" value="1"/>
</dbReference>
<evidence type="ECO:0000256" key="5">
    <source>
        <dbReference type="ARBA" id="ARBA00023289"/>
    </source>
</evidence>
<reference evidence="7" key="1">
    <citation type="submission" date="2022-08" db="EMBL/GenBank/DDBJ databases">
        <title>Novel sulfate-reducing endosymbionts in the free-living metamonad Anaeramoeba.</title>
        <authorList>
            <person name="Jerlstrom-Hultqvist J."/>
            <person name="Cepicka I."/>
            <person name="Gallot-Lavallee L."/>
            <person name="Salas-Leiva D."/>
            <person name="Curtis B.A."/>
            <person name="Zahonova K."/>
            <person name="Pipaliya S."/>
            <person name="Dacks J."/>
            <person name="Roger A.J."/>
        </authorList>
    </citation>
    <scope>NUCLEOTIDE SEQUENCE</scope>
    <source>
        <strain evidence="7">Schooner1</strain>
    </source>
</reference>
<dbReference type="NCBIfam" id="TIGR00231">
    <property type="entry name" value="small_GTP"/>
    <property type="match status" value="1"/>
</dbReference>
<keyword evidence="6" id="KW-0472">Membrane</keyword>
<dbReference type="Proteomes" id="UP001150062">
    <property type="component" value="Unassembled WGS sequence"/>
</dbReference>
<evidence type="ECO:0000313" key="8">
    <source>
        <dbReference type="Proteomes" id="UP001150062"/>
    </source>
</evidence>
<dbReference type="SMART" id="SM00173">
    <property type="entry name" value="RAS"/>
    <property type="match status" value="1"/>
</dbReference>
<dbReference type="CDD" id="cd04107">
    <property type="entry name" value="Rab32_Rab38"/>
    <property type="match status" value="1"/>
</dbReference>
<dbReference type="SMART" id="SM00177">
    <property type="entry name" value="ARF"/>
    <property type="match status" value="1"/>
</dbReference>
<dbReference type="SMART" id="SM00176">
    <property type="entry name" value="RAN"/>
    <property type="match status" value="1"/>
</dbReference>
<dbReference type="InterPro" id="IPR030697">
    <property type="entry name" value="Rab29/Rab38/Rab32"/>
</dbReference>
<evidence type="ECO:0000313" key="7">
    <source>
        <dbReference type="EMBL" id="KAJ6249556.1"/>
    </source>
</evidence>
<comment type="subcellular location">
    <subcellularLocation>
        <location evidence="6">Membrane</location>
        <topology evidence="6">Lipid-anchor</topology>
    </subcellularLocation>
</comment>
<dbReference type="Pfam" id="PF00071">
    <property type="entry name" value="Ras"/>
    <property type="match status" value="1"/>
</dbReference>
<comment type="caution">
    <text evidence="7">The sequence shown here is derived from an EMBL/GenBank/DDBJ whole genome shotgun (WGS) entry which is preliminary data.</text>
</comment>
<dbReference type="PROSITE" id="PS51420">
    <property type="entry name" value="RHO"/>
    <property type="match status" value="1"/>
</dbReference>